<evidence type="ECO:0000313" key="1">
    <source>
        <dbReference type="EMBL" id="PTQ76717.1"/>
    </source>
</evidence>
<evidence type="ECO:0000313" key="2">
    <source>
        <dbReference type="Proteomes" id="UP000244128"/>
    </source>
</evidence>
<sequence>MNSESLIELRLLAKELASSGLHITTSFNCAIHANPMQQTNKSLAMKNSNDILENLSTEQERKNTLYL</sequence>
<proteinExistence type="predicted"/>
<dbReference type="AlphaFoldDB" id="A0A2T5HYR6"/>
<comment type="caution">
    <text evidence="1">The sequence shown here is derived from an EMBL/GenBank/DDBJ whole genome shotgun (WGS) entry which is preliminary data.</text>
</comment>
<dbReference type="EMBL" id="QAOI01000014">
    <property type="protein sequence ID" value="PTQ76717.1"/>
    <property type="molecule type" value="Genomic_DNA"/>
</dbReference>
<organism evidence="1 2">
    <name type="scientific">Nitrosomonas oligotropha</name>
    <dbReference type="NCBI Taxonomy" id="42354"/>
    <lineage>
        <taxon>Bacteria</taxon>
        <taxon>Pseudomonadati</taxon>
        <taxon>Pseudomonadota</taxon>
        <taxon>Betaproteobacteria</taxon>
        <taxon>Nitrosomonadales</taxon>
        <taxon>Nitrosomonadaceae</taxon>
        <taxon>Nitrosomonas</taxon>
    </lineage>
</organism>
<gene>
    <name evidence="1" type="ORF">C8R26_11435</name>
</gene>
<accession>A0A2T5HYR6</accession>
<dbReference type="Proteomes" id="UP000244128">
    <property type="component" value="Unassembled WGS sequence"/>
</dbReference>
<reference evidence="1 2" key="1">
    <citation type="submission" date="2018-04" db="EMBL/GenBank/DDBJ databases">
        <title>Active sludge and wastewater microbial communities from Klosterneuburg, Austria.</title>
        <authorList>
            <person name="Wagner M."/>
        </authorList>
    </citation>
    <scope>NUCLEOTIDE SEQUENCE [LARGE SCALE GENOMIC DNA]</scope>
    <source>
        <strain evidence="1 2">Nm49</strain>
    </source>
</reference>
<name>A0A2T5HYR6_9PROT</name>
<protein>
    <submittedName>
        <fullName evidence="1">Uncharacterized protein</fullName>
    </submittedName>
</protein>